<name>A0A2T4CBH9_TRILO</name>
<evidence type="ECO:0000313" key="2">
    <source>
        <dbReference type="Proteomes" id="UP000240760"/>
    </source>
</evidence>
<keyword evidence="2" id="KW-1185">Reference proteome</keyword>
<protein>
    <submittedName>
        <fullName evidence="1">Uncharacterized protein</fullName>
    </submittedName>
</protein>
<reference evidence="1 2" key="1">
    <citation type="submission" date="2016-07" db="EMBL/GenBank/DDBJ databases">
        <title>Multiple horizontal gene transfer events from other fungi enriched the ability of initially mycotrophic Trichoderma (Ascomycota) to feed on dead plant biomass.</title>
        <authorList>
            <consortium name="DOE Joint Genome Institute"/>
            <person name="Aerts A."/>
            <person name="Atanasova L."/>
            <person name="Chenthamara K."/>
            <person name="Zhang J."/>
            <person name="Grujic M."/>
            <person name="Henrissat B."/>
            <person name="Kuo A."/>
            <person name="Salamov A."/>
            <person name="Lipzen A."/>
            <person name="Labutti K."/>
            <person name="Barry K."/>
            <person name="Miao Y."/>
            <person name="Rahimi M.J."/>
            <person name="Shen Q."/>
            <person name="Grigoriev I.V."/>
            <person name="Kubicek C.P."/>
            <person name="Druzhinina I.S."/>
        </authorList>
    </citation>
    <scope>NUCLEOTIDE SEQUENCE [LARGE SCALE GENOMIC DNA]</scope>
    <source>
        <strain evidence="1 2">ATCC 18648</strain>
    </source>
</reference>
<organism evidence="1 2">
    <name type="scientific">Trichoderma longibrachiatum ATCC 18648</name>
    <dbReference type="NCBI Taxonomy" id="983965"/>
    <lineage>
        <taxon>Eukaryota</taxon>
        <taxon>Fungi</taxon>
        <taxon>Dikarya</taxon>
        <taxon>Ascomycota</taxon>
        <taxon>Pezizomycotina</taxon>
        <taxon>Sordariomycetes</taxon>
        <taxon>Hypocreomycetidae</taxon>
        <taxon>Hypocreales</taxon>
        <taxon>Hypocreaceae</taxon>
        <taxon>Trichoderma</taxon>
    </lineage>
</organism>
<dbReference type="Proteomes" id="UP000240760">
    <property type="component" value="Unassembled WGS sequence"/>
</dbReference>
<accession>A0A2T4CBH9</accession>
<gene>
    <name evidence="1" type="ORF">M440DRAFT_271721</name>
</gene>
<proteinExistence type="predicted"/>
<sequence length="107" mass="11958">MWRNPGARTTSERLLFARLASPRYSPHTRRSFAMGCMGAICADLAFQRALSPTVSHAKNLSLDPMTMFPHIERGKSHGSFRGLGKMRRATIAVIRATVTLQYVRPGR</sequence>
<evidence type="ECO:0000313" key="1">
    <source>
        <dbReference type="EMBL" id="PTB78882.1"/>
    </source>
</evidence>
<dbReference type="EMBL" id="KZ679129">
    <property type="protein sequence ID" value="PTB78882.1"/>
    <property type="molecule type" value="Genomic_DNA"/>
</dbReference>
<dbReference type="AlphaFoldDB" id="A0A2T4CBH9"/>